<accession>A0AAE3SVC0</accession>
<feature type="active site" description="Nucleophile" evidence="7">
    <location>
        <position position="329"/>
    </location>
</feature>
<dbReference type="CDD" id="cd01750">
    <property type="entry name" value="GATase1_CobQ"/>
    <property type="match status" value="1"/>
</dbReference>
<comment type="similarity">
    <text evidence="2 7">Belongs to the CobB/CobQ family. CobQ subfamily.</text>
</comment>
<evidence type="ECO:0000256" key="4">
    <source>
        <dbReference type="ARBA" id="ARBA00022573"/>
    </source>
</evidence>
<evidence type="ECO:0000256" key="7">
    <source>
        <dbReference type="HAMAP-Rule" id="MF_00028"/>
    </source>
</evidence>
<evidence type="ECO:0000256" key="5">
    <source>
        <dbReference type="ARBA" id="ARBA00022962"/>
    </source>
</evidence>
<proteinExistence type="inferred from homology"/>
<dbReference type="AlphaFoldDB" id="A0AAE3SVC0"/>
<evidence type="ECO:0000256" key="1">
    <source>
        <dbReference type="ARBA" id="ARBA00004953"/>
    </source>
</evidence>
<dbReference type="InterPro" id="IPR033949">
    <property type="entry name" value="CobQ_GATase1"/>
</dbReference>
<dbReference type="Proteomes" id="UP001208771">
    <property type="component" value="Unassembled WGS sequence"/>
</dbReference>
<dbReference type="InterPro" id="IPR004459">
    <property type="entry name" value="CobQ_synth"/>
</dbReference>
<dbReference type="PANTHER" id="PTHR21343">
    <property type="entry name" value="DETHIOBIOTIN SYNTHETASE"/>
    <property type="match status" value="1"/>
</dbReference>
<dbReference type="InterPro" id="IPR027417">
    <property type="entry name" value="P-loop_NTPase"/>
</dbReference>
<evidence type="ECO:0000313" key="11">
    <source>
        <dbReference type="Proteomes" id="UP001208771"/>
    </source>
</evidence>
<protein>
    <recommendedName>
        <fullName evidence="3 7">Cobyric acid synthase</fullName>
    </recommendedName>
</protein>
<keyword evidence="4 7" id="KW-0169">Cobalamin biosynthesis</keyword>
<organism evidence="10 11">
    <name type="scientific">Ectorhizobium quercum</name>
    <dbReference type="NCBI Taxonomy" id="2965071"/>
    <lineage>
        <taxon>Bacteria</taxon>
        <taxon>Pseudomonadati</taxon>
        <taxon>Pseudomonadota</taxon>
        <taxon>Alphaproteobacteria</taxon>
        <taxon>Hyphomicrobiales</taxon>
        <taxon>Rhizobiaceae</taxon>
        <taxon>Ectorhizobium</taxon>
    </lineage>
</organism>
<keyword evidence="11" id="KW-1185">Reference proteome</keyword>
<dbReference type="Pfam" id="PF07685">
    <property type="entry name" value="GATase_3"/>
    <property type="match status" value="1"/>
</dbReference>
<dbReference type="SUPFAM" id="SSF52317">
    <property type="entry name" value="Class I glutamine amidotransferase-like"/>
    <property type="match status" value="1"/>
</dbReference>
<keyword evidence="5 7" id="KW-0315">Glutamine amidotransferase</keyword>
<feature type="domain" description="CobQ/CobB/MinD/ParA nucleotide binding" evidence="8">
    <location>
        <begin position="1"/>
        <end position="232"/>
    </location>
</feature>
<dbReference type="InterPro" id="IPR002586">
    <property type="entry name" value="CobQ/CobB/MinD/ParA_Nub-bd_dom"/>
</dbReference>
<reference evidence="10" key="1">
    <citation type="submission" date="2022-07" db="EMBL/GenBank/DDBJ databases">
        <title>Ectorhizobium quercum gen.nov., sp. nov.</title>
        <authorList>
            <person name="Ma T."/>
            <person name="Li Y."/>
        </authorList>
    </citation>
    <scope>NUCLEOTIDE SEQUENCE</scope>
    <source>
        <strain evidence="10">BDR2-2</strain>
    </source>
</reference>
<dbReference type="PANTHER" id="PTHR21343:SF1">
    <property type="entry name" value="COBYRIC ACID SYNTHASE"/>
    <property type="match status" value="1"/>
</dbReference>
<gene>
    <name evidence="7" type="primary">cobQ</name>
    <name evidence="10" type="ORF">NOF55_13130</name>
</gene>
<dbReference type="NCBIfam" id="NF001989">
    <property type="entry name" value="PRK00784.1"/>
    <property type="match status" value="1"/>
</dbReference>
<name>A0AAE3SVC0_9HYPH</name>
<feature type="domain" description="CobB/CobQ-like glutamine amidotransferase" evidence="9">
    <location>
        <begin position="249"/>
        <end position="431"/>
    </location>
</feature>
<comment type="function">
    <text evidence="6 7">Catalyzes amidations at positions B, D, E, and G on adenosylcobyrinic A,C-diamide. NH(2) groups are provided by glutamine, and one molecule of ATP is hydrogenolyzed for each amidation.</text>
</comment>
<dbReference type="RefSeq" id="WP_306411836.1">
    <property type="nucleotide sequence ID" value="NZ_JANFPI010000004.1"/>
</dbReference>
<dbReference type="Gene3D" id="3.40.50.880">
    <property type="match status" value="1"/>
</dbReference>
<dbReference type="GO" id="GO:0009236">
    <property type="term" value="P:cobalamin biosynthetic process"/>
    <property type="evidence" value="ECO:0007669"/>
    <property type="project" value="UniProtKB-UniRule"/>
</dbReference>
<evidence type="ECO:0000259" key="8">
    <source>
        <dbReference type="Pfam" id="PF01656"/>
    </source>
</evidence>
<dbReference type="InterPro" id="IPR011698">
    <property type="entry name" value="GATase_3"/>
</dbReference>
<sequence length="479" mass="50478">MFQGTGSDVGKSLMVAGLARAFTLRGLKVLPFKPQNMSNNAAVTADGGEIGRAQALQARAARAPLSVHMNPVLLKPQSDVGAQVVVQGRVEGNAKAADYQGWKPQLLPRVLESFDILRANADLVLVEGAGSASEINLRANDIANMGFARAAHVPVVLIGDIDRGGVIASLVGTKAVIEPQDAALIEGFVVNRFRGDPALFSDGMRMIADATGWRSIGLLPHFPEAARLPAEDALGLAGPGERKQGATIRVAVPILPHISNFDDLDPLAVEPDVEIIRVRPGEVIPADCALVLLCGSKATMSDLAVLKAAGFDIDILAHRRRGGHVLGLCGGYQMLGRTVSDPDGIEGEPGTVEGLGLLDVETVLSGEKRLEEVSGESVDGMPLKGYEMHMGVTEGPDRTRPFATVGGRAEGAISADGRVTGTYLHGLFADDRQRAAWLARLGGKAAGFDYEAGVDDVLDRLAAHMERHLDLDTLLAMAR</sequence>
<dbReference type="GO" id="GO:0003824">
    <property type="term" value="F:catalytic activity"/>
    <property type="evidence" value="ECO:0007669"/>
    <property type="project" value="InterPro"/>
</dbReference>
<comment type="pathway">
    <text evidence="1 7">Cofactor biosynthesis; adenosylcobalamin biosynthesis.</text>
</comment>
<dbReference type="NCBIfam" id="TIGR00313">
    <property type="entry name" value="cobQ"/>
    <property type="match status" value="1"/>
</dbReference>
<dbReference type="EMBL" id="JANFPI010000004">
    <property type="protein sequence ID" value="MCX8998047.1"/>
    <property type="molecule type" value="Genomic_DNA"/>
</dbReference>
<dbReference type="Gene3D" id="3.40.50.300">
    <property type="entry name" value="P-loop containing nucleotide triphosphate hydrolases"/>
    <property type="match status" value="1"/>
</dbReference>
<dbReference type="GO" id="GO:0015420">
    <property type="term" value="F:ABC-type vitamin B12 transporter activity"/>
    <property type="evidence" value="ECO:0007669"/>
    <property type="project" value="UniProtKB-UniRule"/>
</dbReference>
<evidence type="ECO:0000256" key="6">
    <source>
        <dbReference type="ARBA" id="ARBA00025166"/>
    </source>
</evidence>
<dbReference type="HAMAP" id="MF_00028">
    <property type="entry name" value="CobQ"/>
    <property type="match status" value="1"/>
</dbReference>
<evidence type="ECO:0000259" key="9">
    <source>
        <dbReference type="Pfam" id="PF07685"/>
    </source>
</evidence>
<dbReference type="InterPro" id="IPR029062">
    <property type="entry name" value="Class_I_gatase-like"/>
</dbReference>
<feature type="active site" evidence="7">
    <location>
        <position position="425"/>
    </location>
</feature>
<evidence type="ECO:0000256" key="2">
    <source>
        <dbReference type="ARBA" id="ARBA00006205"/>
    </source>
</evidence>
<dbReference type="PROSITE" id="PS51274">
    <property type="entry name" value="GATASE_COBBQ"/>
    <property type="match status" value="1"/>
</dbReference>
<evidence type="ECO:0000256" key="3">
    <source>
        <dbReference type="ARBA" id="ARBA00019833"/>
    </source>
</evidence>
<comment type="caution">
    <text evidence="10">The sequence shown here is derived from an EMBL/GenBank/DDBJ whole genome shotgun (WGS) entry which is preliminary data.</text>
</comment>
<dbReference type="SUPFAM" id="SSF52540">
    <property type="entry name" value="P-loop containing nucleoside triphosphate hydrolases"/>
    <property type="match status" value="1"/>
</dbReference>
<evidence type="ECO:0000313" key="10">
    <source>
        <dbReference type="EMBL" id="MCX8998047.1"/>
    </source>
</evidence>
<dbReference type="Pfam" id="PF01656">
    <property type="entry name" value="CbiA"/>
    <property type="match status" value="1"/>
</dbReference>